<gene>
    <name evidence="3" type="ORF">LUZ62_035564</name>
</gene>
<dbReference type="SUPFAM" id="SSF46785">
    <property type="entry name" value="Winged helix' DNA-binding domain"/>
    <property type="match status" value="1"/>
</dbReference>
<evidence type="ECO:0000259" key="2">
    <source>
        <dbReference type="PROSITE" id="PS50186"/>
    </source>
</evidence>
<dbReference type="Pfam" id="PF00610">
    <property type="entry name" value="DEP"/>
    <property type="match status" value="1"/>
</dbReference>
<evidence type="ECO:0000256" key="1">
    <source>
        <dbReference type="SAM" id="MobiDB-lite"/>
    </source>
</evidence>
<dbReference type="Pfam" id="PF00462">
    <property type="entry name" value="Glutaredoxin"/>
    <property type="match status" value="1"/>
</dbReference>
<dbReference type="Gene3D" id="3.40.30.10">
    <property type="entry name" value="Glutaredoxin"/>
    <property type="match status" value="1"/>
</dbReference>
<keyword evidence="4" id="KW-1185">Reference proteome</keyword>
<feature type="compositionally biased region" description="Basic and acidic residues" evidence="1">
    <location>
        <begin position="76"/>
        <end position="89"/>
    </location>
</feature>
<feature type="region of interest" description="Disordered" evidence="1">
    <location>
        <begin position="48"/>
        <end position="89"/>
    </location>
</feature>
<dbReference type="PANTHER" id="PTHR46361">
    <property type="entry name" value="ELECTRON CARRIER/ PROTEIN DISULFIDE OXIDOREDUCTASE"/>
    <property type="match status" value="1"/>
</dbReference>
<evidence type="ECO:0000313" key="4">
    <source>
        <dbReference type="Proteomes" id="UP001140206"/>
    </source>
</evidence>
<dbReference type="Gene3D" id="1.10.10.10">
    <property type="entry name" value="Winged helix-like DNA-binding domain superfamily/Winged helix DNA-binding domain"/>
    <property type="match status" value="1"/>
</dbReference>
<name>A0AAV8ET24_9POAL</name>
<dbReference type="AlphaFoldDB" id="A0AAV8ET24"/>
<sequence length="665" mass="75138">MSPLFLCESNIFLRPCLFPMGEVAVPHPHPPLPDQFNSIPTVDSTIPSLSLPEENTTETETMKHPKDSISAVDSIESPKSDVSSEKSYKTETVILPEHLPKPEAPPGLLSKSNSISHEEYHTIKRSTSANVASSVDMASIGRFFRDQSDVVSAAIARRISSLKETSNGPTEIHLPDVKVIVKAPGKNPSAFSSLKGRVSFFSRSGCRDCTAVRSFFREIELPYVEINVDVFPEREQELVDRTGTNQVPQIFLNEKHLGGLVVLNSLRNSGEFENVLKSMAGTKVSDDAPMVPVYGFDHEEAEKENLDEMVAIVAVLRPRMPIQDRFVRMKLVRNCFSGADMVDAIVQHVNLGREKAAEIGKELLRRHFIHHVFREIDFEDDAQQLYRFLEHDPGVLKYFNFRMSTNDNKPKSPAVIGQLLTKLMVAMLESYASDDRHHVDYARIAVSEEFRRYGNLVRDLQRVDMATLSETERLCFFLNLYNAMVVHAVVTIGQPGLIDRRAFFTDFQYIIGGYPYSLSTIKNGILRSNRRQPYSFVKPFSSTDIRLELMPKKMNPLIHFGLCNGNRSSPAVRFFTPDGVEVELRQAARDFFKDGGINIDFTKRTVYLSRIFKWYSADFGQDKLEVLNWVLNYLDSTKAGLLSHLLNDGGAISISYQSFDWSLNC</sequence>
<organism evidence="3 4">
    <name type="scientific">Rhynchospora pubera</name>
    <dbReference type="NCBI Taxonomy" id="906938"/>
    <lineage>
        <taxon>Eukaryota</taxon>
        <taxon>Viridiplantae</taxon>
        <taxon>Streptophyta</taxon>
        <taxon>Embryophyta</taxon>
        <taxon>Tracheophyta</taxon>
        <taxon>Spermatophyta</taxon>
        <taxon>Magnoliopsida</taxon>
        <taxon>Liliopsida</taxon>
        <taxon>Poales</taxon>
        <taxon>Cyperaceae</taxon>
        <taxon>Cyperoideae</taxon>
        <taxon>Rhynchosporeae</taxon>
        <taxon>Rhynchospora</taxon>
    </lineage>
</organism>
<dbReference type="InterPro" id="IPR036249">
    <property type="entry name" value="Thioredoxin-like_sf"/>
</dbReference>
<dbReference type="Pfam" id="PF04784">
    <property type="entry name" value="DUF547"/>
    <property type="match status" value="1"/>
</dbReference>
<feature type="domain" description="DEP" evidence="2">
    <location>
        <begin position="316"/>
        <end position="390"/>
    </location>
</feature>
<dbReference type="PROSITE" id="PS50186">
    <property type="entry name" value="DEP"/>
    <property type="match status" value="1"/>
</dbReference>
<dbReference type="PANTHER" id="PTHR46361:SF1">
    <property type="entry name" value="F26K24.21 PROTEIN"/>
    <property type="match status" value="1"/>
</dbReference>
<dbReference type="SMART" id="SM00049">
    <property type="entry name" value="DEP"/>
    <property type="match status" value="1"/>
</dbReference>
<evidence type="ECO:0000313" key="3">
    <source>
        <dbReference type="EMBL" id="KAJ4784318.1"/>
    </source>
</evidence>
<dbReference type="InterPro" id="IPR036388">
    <property type="entry name" value="WH-like_DNA-bd_sf"/>
</dbReference>
<proteinExistence type="predicted"/>
<dbReference type="CDD" id="cd04371">
    <property type="entry name" value="DEP"/>
    <property type="match status" value="1"/>
</dbReference>
<comment type="caution">
    <text evidence="3">The sequence shown here is derived from an EMBL/GenBank/DDBJ whole genome shotgun (WGS) entry which is preliminary data.</text>
</comment>
<protein>
    <recommendedName>
        <fullName evidence="2">DEP domain-containing protein</fullName>
    </recommendedName>
</protein>
<dbReference type="PROSITE" id="PS51354">
    <property type="entry name" value="GLUTAREDOXIN_2"/>
    <property type="match status" value="1"/>
</dbReference>
<accession>A0AAV8ET24</accession>
<dbReference type="EMBL" id="JAMFTS010000002">
    <property type="protein sequence ID" value="KAJ4784318.1"/>
    <property type="molecule type" value="Genomic_DNA"/>
</dbReference>
<reference evidence="3" key="1">
    <citation type="submission" date="2022-08" db="EMBL/GenBank/DDBJ databases">
        <authorList>
            <person name="Marques A."/>
        </authorList>
    </citation>
    <scope>NUCLEOTIDE SEQUENCE</scope>
    <source>
        <strain evidence="3">RhyPub2mFocal</strain>
        <tissue evidence="3">Leaves</tissue>
    </source>
</reference>
<dbReference type="SUPFAM" id="SSF52833">
    <property type="entry name" value="Thioredoxin-like"/>
    <property type="match status" value="1"/>
</dbReference>
<dbReference type="InterPro" id="IPR000591">
    <property type="entry name" value="DEP_dom"/>
</dbReference>
<dbReference type="InterPro" id="IPR002109">
    <property type="entry name" value="Glutaredoxin"/>
</dbReference>
<dbReference type="InterPro" id="IPR006869">
    <property type="entry name" value="DUF547"/>
</dbReference>
<dbReference type="GO" id="GO:0035556">
    <property type="term" value="P:intracellular signal transduction"/>
    <property type="evidence" value="ECO:0007669"/>
    <property type="project" value="InterPro"/>
</dbReference>
<dbReference type="Proteomes" id="UP001140206">
    <property type="component" value="Chromosome 2"/>
</dbReference>
<dbReference type="CDD" id="cd03027">
    <property type="entry name" value="GRX_DEP"/>
    <property type="match status" value="1"/>
</dbReference>
<dbReference type="InterPro" id="IPR036390">
    <property type="entry name" value="WH_DNA-bd_sf"/>
</dbReference>